<dbReference type="AlphaFoldDB" id="A0AAD4S138"/>
<keyword evidence="2" id="KW-0805">Transcription regulation</keyword>
<evidence type="ECO:0000256" key="4">
    <source>
        <dbReference type="ARBA" id="ARBA00023163"/>
    </source>
</evidence>
<organism evidence="7 8">
    <name type="scientific">Papaver atlanticum</name>
    <dbReference type="NCBI Taxonomy" id="357466"/>
    <lineage>
        <taxon>Eukaryota</taxon>
        <taxon>Viridiplantae</taxon>
        <taxon>Streptophyta</taxon>
        <taxon>Embryophyta</taxon>
        <taxon>Tracheophyta</taxon>
        <taxon>Spermatophyta</taxon>
        <taxon>Magnoliopsida</taxon>
        <taxon>Ranunculales</taxon>
        <taxon>Papaveraceae</taxon>
        <taxon>Papaveroideae</taxon>
        <taxon>Papaver</taxon>
    </lineage>
</organism>
<dbReference type="GO" id="GO:0003677">
    <property type="term" value="F:DNA binding"/>
    <property type="evidence" value="ECO:0007669"/>
    <property type="project" value="UniProtKB-KW"/>
</dbReference>
<dbReference type="PROSITE" id="PS50863">
    <property type="entry name" value="B3"/>
    <property type="match status" value="3"/>
</dbReference>
<dbReference type="CDD" id="cd10017">
    <property type="entry name" value="B3_DNA"/>
    <property type="match status" value="3"/>
</dbReference>
<evidence type="ECO:0000256" key="3">
    <source>
        <dbReference type="ARBA" id="ARBA00023125"/>
    </source>
</evidence>
<dbReference type="SMART" id="SM01019">
    <property type="entry name" value="B3"/>
    <property type="match status" value="3"/>
</dbReference>
<accession>A0AAD4S138</accession>
<gene>
    <name evidence="7" type="ORF">MKW98_019947</name>
</gene>
<dbReference type="Proteomes" id="UP001202328">
    <property type="component" value="Unassembled WGS sequence"/>
</dbReference>
<feature type="domain" description="TF-B3" evidence="6">
    <location>
        <begin position="195"/>
        <end position="295"/>
    </location>
</feature>
<dbReference type="PANTHER" id="PTHR31391:SF81">
    <property type="entry name" value="TF-B3 DOMAIN-CONTAINING PROTEIN"/>
    <property type="match status" value="1"/>
</dbReference>
<comment type="caution">
    <text evidence="7">The sequence shown here is derived from an EMBL/GenBank/DDBJ whole genome shotgun (WGS) entry which is preliminary data.</text>
</comment>
<dbReference type="GO" id="GO:0005634">
    <property type="term" value="C:nucleus"/>
    <property type="evidence" value="ECO:0007669"/>
    <property type="project" value="UniProtKB-SubCell"/>
</dbReference>
<dbReference type="InterPro" id="IPR015300">
    <property type="entry name" value="DNA-bd_pseudobarrel_sf"/>
</dbReference>
<keyword evidence="3" id="KW-0238">DNA-binding</keyword>
<keyword evidence="5" id="KW-0539">Nucleus</keyword>
<evidence type="ECO:0000256" key="2">
    <source>
        <dbReference type="ARBA" id="ARBA00023015"/>
    </source>
</evidence>
<proteinExistence type="predicted"/>
<evidence type="ECO:0000256" key="5">
    <source>
        <dbReference type="ARBA" id="ARBA00023242"/>
    </source>
</evidence>
<keyword evidence="4" id="KW-0804">Transcription</keyword>
<evidence type="ECO:0000259" key="6">
    <source>
        <dbReference type="PROSITE" id="PS50863"/>
    </source>
</evidence>
<dbReference type="SUPFAM" id="SSF101936">
    <property type="entry name" value="DNA-binding pseudobarrel domain"/>
    <property type="match status" value="3"/>
</dbReference>
<keyword evidence="8" id="KW-1185">Reference proteome</keyword>
<dbReference type="EMBL" id="JAJJMB010015809">
    <property type="protein sequence ID" value="KAI3851948.1"/>
    <property type="molecule type" value="Genomic_DNA"/>
</dbReference>
<dbReference type="InterPro" id="IPR003340">
    <property type="entry name" value="B3_DNA-bd"/>
</dbReference>
<evidence type="ECO:0000313" key="7">
    <source>
        <dbReference type="EMBL" id="KAI3851948.1"/>
    </source>
</evidence>
<dbReference type="Pfam" id="PF02362">
    <property type="entry name" value="B3"/>
    <property type="match status" value="3"/>
</dbReference>
<comment type="subcellular location">
    <subcellularLocation>
        <location evidence="1">Nucleus</location>
    </subcellularLocation>
</comment>
<sequence length="508" mass="58475">MHFYEIIHTSIITDKRLELPKEFIVKYEKELSEHSIIKVPNGGIWRIGLRNAEGVILFENGWPEFMELYSICVGHVILFRYEGNSEFQVHIFGIDANEIDYPSHIDNTNHEVEMTSAHSNEDEVEVVSTHSGSTQSNNEASMSSESFLNQKAHPARHVPPKKTRKQKRIILKRFHTKEFKDTLEAAEAFQSENPSFKIMLQASHIKKGCMRVPVAFANSYFGNITRMATTLRISDGRIWEVGYISRTITEKTENTLSKGWPKFVADNHLMEGDACVFELVDRKNIKMNVHVFRQQKTFSKVTPKIRHYTAKFQASLEAAEEVTSEKIMHYTAKFQATLEAAEEFTSENPFFKIVMQASYIEGQWARVPADFVTSYFTDITKMVITFRVLDGRTWEVGYVFKAPTGRWLSHGWRKFVVDNDLKEGDVCVFELVDRNKIEMIVHIFRQQEPFSKKLTPKSSYYSAEFRATLELAEEFTSPNPFFKIVMRAGHIKGGMVVSCLTLNGGVHF</sequence>
<protein>
    <recommendedName>
        <fullName evidence="6">TF-B3 domain-containing protein</fullName>
    </recommendedName>
</protein>
<dbReference type="PANTHER" id="PTHR31391">
    <property type="entry name" value="B3 DOMAIN-CONTAINING PROTEIN OS11G0197600-RELATED"/>
    <property type="match status" value="1"/>
</dbReference>
<feature type="domain" description="TF-B3" evidence="6">
    <location>
        <begin position="350"/>
        <end position="447"/>
    </location>
</feature>
<evidence type="ECO:0000256" key="1">
    <source>
        <dbReference type="ARBA" id="ARBA00004123"/>
    </source>
</evidence>
<evidence type="ECO:0000313" key="8">
    <source>
        <dbReference type="Proteomes" id="UP001202328"/>
    </source>
</evidence>
<reference evidence="7" key="1">
    <citation type="submission" date="2022-04" db="EMBL/GenBank/DDBJ databases">
        <title>A functionally conserved STORR gene fusion in Papaver species that diverged 16.8 million years ago.</title>
        <authorList>
            <person name="Catania T."/>
        </authorList>
    </citation>
    <scope>NUCLEOTIDE SEQUENCE</scope>
    <source>
        <strain evidence="7">S-188037</strain>
    </source>
</reference>
<feature type="domain" description="TF-B3" evidence="6">
    <location>
        <begin position="2"/>
        <end position="95"/>
    </location>
</feature>
<name>A0AAD4S138_9MAGN</name>
<dbReference type="InterPro" id="IPR044837">
    <property type="entry name" value="REM16-like"/>
</dbReference>
<dbReference type="Gene3D" id="2.40.330.10">
    <property type="entry name" value="DNA-binding pseudobarrel domain"/>
    <property type="match status" value="3"/>
</dbReference>